<proteinExistence type="predicted"/>
<dbReference type="EMBL" id="GBXM01030817">
    <property type="protein sequence ID" value="JAH77760.1"/>
    <property type="molecule type" value="Transcribed_RNA"/>
</dbReference>
<dbReference type="AlphaFoldDB" id="A0A0E9VK32"/>
<reference evidence="1" key="1">
    <citation type="submission" date="2014-11" db="EMBL/GenBank/DDBJ databases">
        <authorList>
            <person name="Amaro Gonzalez C."/>
        </authorList>
    </citation>
    <scope>NUCLEOTIDE SEQUENCE</scope>
</reference>
<accession>A0A0E9VK32</accession>
<reference evidence="1" key="2">
    <citation type="journal article" date="2015" name="Fish Shellfish Immunol.">
        <title>Early steps in the European eel (Anguilla anguilla)-Vibrio vulnificus interaction in the gills: Role of the RtxA13 toxin.</title>
        <authorList>
            <person name="Callol A."/>
            <person name="Pajuelo D."/>
            <person name="Ebbesson L."/>
            <person name="Teles M."/>
            <person name="MacKenzie S."/>
            <person name="Amaro C."/>
        </authorList>
    </citation>
    <scope>NUCLEOTIDE SEQUENCE</scope>
</reference>
<sequence length="26" mass="3066">MLAFSPPWCNHRILTRCSFFSGAFYI</sequence>
<organism evidence="1">
    <name type="scientific">Anguilla anguilla</name>
    <name type="common">European freshwater eel</name>
    <name type="synonym">Muraena anguilla</name>
    <dbReference type="NCBI Taxonomy" id="7936"/>
    <lineage>
        <taxon>Eukaryota</taxon>
        <taxon>Metazoa</taxon>
        <taxon>Chordata</taxon>
        <taxon>Craniata</taxon>
        <taxon>Vertebrata</taxon>
        <taxon>Euteleostomi</taxon>
        <taxon>Actinopterygii</taxon>
        <taxon>Neopterygii</taxon>
        <taxon>Teleostei</taxon>
        <taxon>Anguilliformes</taxon>
        <taxon>Anguillidae</taxon>
        <taxon>Anguilla</taxon>
    </lineage>
</organism>
<evidence type="ECO:0000313" key="1">
    <source>
        <dbReference type="EMBL" id="JAH77760.1"/>
    </source>
</evidence>
<name>A0A0E9VK32_ANGAN</name>
<protein>
    <submittedName>
        <fullName evidence="1">Uncharacterized protein</fullName>
    </submittedName>
</protein>